<dbReference type="Gene3D" id="1.20.5.170">
    <property type="match status" value="1"/>
</dbReference>
<proteinExistence type="inferred from homology"/>
<comment type="subcellular location">
    <subcellularLocation>
        <location evidence="2">Cytoplasm</location>
    </subcellularLocation>
    <subcellularLocation>
        <location evidence="1">Nucleus</location>
    </subcellularLocation>
</comment>
<dbReference type="PANTHER" id="PTHR40621:SF6">
    <property type="entry name" value="AP-1-LIKE TRANSCRIPTION FACTOR YAP1-RELATED"/>
    <property type="match status" value="1"/>
</dbReference>
<dbReference type="EMBL" id="MU001636">
    <property type="protein sequence ID" value="KAF2482396.1"/>
    <property type="molecule type" value="Genomic_DNA"/>
</dbReference>
<dbReference type="Pfam" id="PF08601">
    <property type="entry name" value="PAP1"/>
    <property type="match status" value="2"/>
</dbReference>
<dbReference type="SUPFAM" id="SSF111430">
    <property type="entry name" value="YAP1 redox domain"/>
    <property type="match status" value="1"/>
</dbReference>
<comment type="similarity">
    <text evidence="4">Belongs to the bZIP family. YAP subfamily.</text>
</comment>
<dbReference type="PROSITE" id="PS00036">
    <property type="entry name" value="BZIP_BASIC"/>
    <property type="match status" value="1"/>
</dbReference>
<dbReference type="GO" id="GO:0005737">
    <property type="term" value="C:cytoplasm"/>
    <property type="evidence" value="ECO:0007669"/>
    <property type="project" value="UniProtKB-SubCell"/>
</dbReference>
<evidence type="ECO:0000256" key="2">
    <source>
        <dbReference type="ARBA" id="ARBA00004496"/>
    </source>
</evidence>
<feature type="region of interest" description="Disordered" evidence="6">
    <location>
        <begin position="282"/>
        <end position="365"/>
    </location>
</feature>
<organism evidence="8 9">
    <name type="scientific">Neohortaea acidophila</name>
    <dbReference type="NCBI Taxonomy" id="245834"/>
    <lineage>
        <taxon>Eukaryota</taxon>
        <taxon>Fungi</taxon>
        <taxon>Dikarya</taxon>
        <taxon>Ascomycota</taxon>
        <taxon>Pezizomycotina</taxon>
        <taxon>Dothideomycetes</taxon>
        <taxon>Dothideomycetidae</taxon>
        <taxon>Mycosphaerellales</taxon>
        <taxon>Teratosphaeriaceae</taxon>
        <taxon>Neohortaea</taxon>
    </lineage>
</organism>
<evidence type="ECO:0000259" key="7">
    <source>
        <dbReference type="PROSITE" id="PS50217"/>
    </source>
</evidence>
<keyword evidence="9" id="KW-1185">Reference proteome</keyword>
<dbReference type="SMART" id="SM00338">
    <property type="entry name" value="BRLZ"/>
    <property type="match status" value="1"/>
</dbReference>
<reference evidence="8" key="1">
    <citation type="journal article" date="2020" name="Stud. Mycol.">
        <title>101 Dothideomycetes genomes: a test case for predicting lifestyles and emergence of pathogens.</title>
        <authorList>
            <person name="Haridas S."/>
            <person name="Albert R."/>
            <person name="Binder M."/>
            <person name="Bloem J."/>
            <person name="Labutti K."/>
            <person name="Salamov A."/>
            <person name="Andreopoulos B."/>
            <person name="Baker S."/>
            <person name="Barry K."/>
            <person name="Bills G."/>
            <person name="Bluhm B."/>
            <person name="Cannon C."/>
            <person name="Castanera R."/>
            <person name="Culley D."/>
            <person name="Daum C."/>
            <person name="Ezra D."/>
            <person name="Gonzalez J."/>
            <person name="Henrissat B."/>
            <person name="Kuo A."/>
            <person name="Liang C."/>
            <person name="Lipzen A."/>
            <person name="Lutzoni F."/>
            <person name="Magnuson J."/>
            <person name="Mondo S."/>
            <person name="Nolan M."/>
            <person name="Ohm R."/>
            <person name="Pangilinan J."/>
            <person name="Park H.-J."/>
            <person name="Ramirez L."/>
            <person name="Alfaro M."/>
            <person name="Sun H."/>
            <person name="Tritt A."/>
            <person name="Yoshinaga Y."/>
            <person name="Zwiers L.-H."/>
            <person name="Turgeon B."/>
            <person name="Goodwin S."/>
            <person name="Spatafora J."/>
            <person name="Crous P."/>
            <person name="Grigoriev I."/>
        </authorList>
    </citation>
    <scope>NUCLEOTIDE SEQUENCE</scope>
    <source>
        <strain evidence="8">CBS 113389</strain>
    </source>
</reference>
<evidence type="ECO:0000256" key="5">
    <source>
        <dbReference type="SAM" id="Coils"/>
    </source>
</evidence>
<dbReference type="InterPro" id="IPR023167">
    <property type="entry name" value="Yap1_redox_dom_sf"/>
</dbReference>
<dbReference type="PROSITE" id="PS50217">
    <property type="entry name" value="BZIP"/>
    <property type="match status" value="1"/>
</dbReference>
<feature type="region of interest" description="Disordered" evidence="6">
    <location>
        <begin position="476"/>
        <end position="531"/>
    </location>
</feature>
<dbReference type="InterPro" id="IPR013910">
    <property type="entry name" value="TF_PAP1"/>
</dbReference>
<accession>A0A6A6PRH0</accession>
<feature type="region of interest" description="Disordered" evidence="6">
    <location>
        <begin position="608"/>
        <end position="627"/>
    </location>
</feature>
<feature type="compositionally biased region" description="Low complexity" evidence="6">
    <location>
        <begin position="57"/>
        <end position="76"/>
    </location>
</feature>
<feature type="compositionally biased region" description="Polar residues" evidence="6">
    <location>
        <begin position="282"/>
        <end position="292"/>
    </location>
</feature>
<feature type="domain" description="BZIP" evidence="7">
    <location>
        <begin position="212"/>
        <end position="271"/>
    </location>
</feature>
<dbReference type="GO" id="GO:0034599">
    <property type="term" value="P:cellular response to oxidative stress"/>
    <property type="evidence" value="ECO:0007669"/>
    <property type="project" value="UniProtKB-ARBA"/>
</dbReference>
<feature type="compositionally biased region" description="Polar residues" evidence="6">
    <location>
        <begin position="27"/>
        <end position="49"/>
    </location>
</feature>
<dbReference type="OrthoDB" id="5380163at2759"/>
<evidence type="ECO:0000313" key="8">
    <source>
        <dbReference type="EMBL" id="KAF2482396.1"/>
    </source>
</evidence>
<sequence>MSTDHHVPQQRFHSTLASVKPDDQPQLMASQHAQSIQNNPSHLSQSQQDLLVAALTSQAGARHAHSASAQQSPSHPALHHHPADMNGTIHDSALYISPQQATFDDFNDSYSPDLDFADGDGFDFDNADLGGEMIGSLPGSSGDLHEKRKNSDELGEDDKGDAKRQETQEGEKVAKKPGRKPLMSEPTTVRTLTLLFPTSVSPGAMLTTSLLQKRKAQNRAAQRAFRERKEQHVKDLETKVTELSKAKEADRQENGVLKAQVERLQNELREYRKRLSLNAGSAVNRSPTLNGQASSRSNSNPSANGNGFNFDFPQFGALPTSQFFTNPTSSVPQRNSATPPGTNSPVGGNFNNPTQQVQPTSRQSSVGLISMSPASMNGNGTHSPAQNASLGQSFATYSTADNMHGFGSTLPQMNTAGDPFGDLFSPGLLQTARKNSNPSYFANSAVPNGNTGNMPTELNGGESTAGLNLNRVFQFNSNSNSNASDSASPSASSGSQWNGQANSSCGTSPEPSHGSPGQKNLDKMNTTRHTSPLANMDGGAMTLPSTDYSLPSVNTFDPVLFGDYRDSQDAIVGGGDFTGGFFDDSLHSFDYASPTNLFGILQTPKSSHDTLSVNGSATANAPTPSSNLMAEMDKARDGDYSDPSPPVKMENALMPQAKSDDGKYISCNNIWTQLQSNPDFQDGKFDLDSLCSELKTKARCSESGVMIEQQYVNAALRKLGSKDEKGNLFEPPKYLLVEQDSFEQALKRYGGGA</sequence>
<keyword evidence="5" id="KW-0175">Coiled coil</keyword>
<feature type="compositionally biased region" description="Basic and acidic residues" evidence="6">
    <location>
        <begin position="160"/>
        <end position="174"/>
    </location>
</feature>
<evidence type="ECO:0000256" key="1">
    <source>
        <dbReference type="ARBA" id="ARBA00004123"/>
    </source>
</evidence>
<dbReference type="SUPFAM" id="SSF57959">
    <property type="entry name" value="Leucine zipper domain"/>
    <property type="match status" value="1"/>
</dbReference>
<evidence type="ECO:0000313" key="9">
    <source>
        <dbReference type="Proteomes" id="UP000799767"/>
    </source>
</evidence>
<dbReference type="FunFam" id="1.20.5.170:FF:000067">
    <property type="entry name" value="BZIP transcription factor"/>
    <property type="match status" value="1"/>
</dbReference>
<dbReference type="RefSeq" id="XP_033588966.1">
    <property type="nucleotide sequence ID" value="XM_033735485.1"/>
</dbReference>
<evidence type="ECO:0000256" key="6">
    <source>
        <dbReference type="SAM" id="MobiDB-lite"/>
    </source>
</evidence>
<feature type="coiled-coil region" evidence="5">
    <location>
        <begin position="226"/>
        <end position="274"/>
    </location>
</feature>
<keyword evidence="3" id="KW-0539">Nucleus</keyword>
<dbReference type="InterPro" id="IPR050936">
    <property type="entry name" value="AP-1-like"/>
</dbReference>
<dbReference type="Pfam" id="PF00170">
    <property type="entry name" value="bZIP_1"/>
    <property type="match status" value="1"/>
</dbReference>
<feature type="compositionally biased region" description="Low complexity" evidence="6">
    <location>
        <begin position="293"/>
        <end position="310"/>
    </location>
</feature>
<feature type="region of interest" description="Disordered" evidence="6">
    <location>
        <begin position="1"/>
        <end position="86"/>
    </location>
</feature>
<feature type="compositionally biased region" description="Basic and acidic residues" evidence="6">
    <location>
        <begin position="143"/>
        <end position="152"/>
    </location>
</feature>
<dbReference type="AlphaFoldDB" id="A0A6A6PRH0"/>
<evidence type="ECO:0000256" key="3">
    <source>
        <dbReference type="ARBA" id="ARBA00023242"/>
    </source>
</evidence>
<feature type="compositionally biased region" description="Polar residues" evidence="6">
    <location>
        <begin position="319"/>
        <end position="365"/>
    </location>
</feature>
<dbReference type="GeneID" id="54476487"/>
<protein>
    <submittedName>
        <fullName evidence="8">Transcription factor PAP1-domain-containing protein</fullName>
    </submittedName>
</protein>
<feature type="compositionally biased region" description="Low complexity" evidence="6">
    <location>
        <begin position="476"/>
        <end position="495"/>
    </location>
</feature>
<gene>
    <name evidence="8" type="ORF">BDY17DRAFT_310884</name>
</gene>
<dbReference type="CDD" id="cd14688">
    <property type="entry name" value="bZIP_YAP"/>
    <property type="match status" value="1"/>
</dbReference>
<feature type="compositionally biased region" description="Polar residues" evidence="6">
    <location>
        <begin position="496"/>
        <end position="531"/>
    </location>
</feature>
<dbReference type="GO" id="GO:0090575">
    <property type="term" value="C:RNA polymerase II transcription regulator complex"/>
    <property type="evidence" value="ECO:0007669"/>
    <property type="project" value="TreeGrafter"/>
</dbReference>
<feature type="region of interest" description="Disordered" evidence="6">
    <location>
        <begin position="439"/>
        <end position="464"/>
    </location>
</feature>
<evidence type="ECO:0000256" key="4">
    <source>
        <dbReference type="ARBA" id="ARBA00038132"/>
    </source>
</evidence>
<dbReference type="GO" id="GO:0000976">
    <property type="term" value="F:transcription cis-regulatory region binding"/>
    <property type="evidence" value="ECO:0007669"/>
    <property type="project" value="InterPro"/>
</dbReference>
<name>A0A6A6PRH0_9PEZI</name>
<dbReference type="InterPro" id="IPR004827">
    <property type="entry name" value="bZIP"/>
</dbReference>
<feature type="region of interest" description="Disordered" evidence="6">
    <location>
        <begin position="127"/>
        <end position="186"/>
    </location>
</feature>
<dbReference type="GO" id="GO:0001228">
    <property type="term" value="F:DNA-binding transcription activator activity, RNA polymerase II-specific"/>
    <property type="evidence" value="ECO:0007669"/>
    <property type="project" value="TreeGrafter"/>
</dbReference>
<dbReference type="PANTHER" id="PTHR40621">
    <property type="entry name" value="TRANSCRIPTION FACTOR KAPC-RELATED"/>
    <property type="match status" value="1"/>
</dbReference>
<dbReference type="InterPro" id="IPR046347">
    <property type="entry name" value="bZIP_sf"/>
</dbReference>
<dbReference type="Gene3D" id="1.10.238.100">
    <property type="entry name" value="YAP1 redox domain. Chain B"/>
    <property type="match status" value="1"/>
</dbReference>
<dbReference type="Proteomes" id="UP000799767">
    <property type="component" value="Unassembled WGS sequence"/>
</dbReference>